<comment type="caution">
    <text evidence="2">The sequence shown here is derived from an EMBL/GenBank/DDBJ whole genome shotgun (WGS) entry which is preliminary data.</text>
</comment>
<feature type="transmembrane region" description="Helical" evidence="1">
    <location>
        <begin position="6"/>
        <end position="23"/>
    </location>
</feature>
<name>A0ABP9BY04_9FLAO</name>
<reference evidence="3" key="1">
    <citation type="journal article" date="2019" name="Int. J. Syst. Evol. Microbiol.">
        <title>The Global Catalogue of Microorganisms (GCM) 10K type strain sequencing project: providing services to taxonomists for standard genome sequencing and annotation.</title>
        <authorList>
            <consortium name="The Broad Institute Genomics Platform"/>
            <consortium name="The Broad Institute Genome Sequencing Center for Infectious Disease"/>
            <person name="Wu L."/>
            <person name="Ma J."/>
        </authorList>
    </citation>
    <scope>NUCLEOTIDE SEQUENCE [LARGE SCALE GENOMIC DNA]</scope>
    <source>
        <strain evidence="3">JCM 18325</strain>
    </source>
</reference>
<keyword evidence="1" id="KW-0472">Membrane</keyword>
<keyword evidence="1" id="KW-0812">Transmembrane</keyword>
<evidence type="ECO:0008006" key="4">
    <source>
        <dbReference type="Google" id="ProtNLM"/>
    </source>
</evidence>
<sequence>MIINLIIVYFVIGLLINYCVSVLDKMEIFDDKQASDQTLNTHLVILLWPILFASVCFYFLKGIFNTWT</sequence>
<gene>
    <name evidence="2" type="ORF">GCM10023330_04630</name>
</gene>
<evidence type="ECO:0000313" key="2">
    <source>
        <dbReference type="EMBL" id="GAA4801750.1"/>
    </source>
</evidence>
<proteinExistence type="predicted"/>
<accession>A0ABP9BY04</accession>
<evidence type="ECO:0000313" key="3">
    <source>
        <dbReference type="Proteomes" id="UP001501433"/>
    </source>
</evidence>
<organism evidence="2 3">
    <name type="scientific">Litoribaculum gwangyangense</name>
    <dbReference type="NCBI Taxonomy" id="1130722"/>
    <lineage>
        <taxon>Bacteria</taxon>
        <taxon>Pseudomonadati</taxon>
        <taxon>Bacteroidota</taxon>
        <taxon>Flavobacteriia</taxon>
        <taxon>Flavobacteriales</taxon>
        <taxon>Flavobacteriaceae</taxon>
        <taxon>Litoribaculum</taxon>
    </lineage>
</organism>
<dbReference type="Proteomes" id="UP001501433">
    <property type="component" value="Unassembled WGS sequence"/>
</dbReference>
<evidence type="ECO:0000256" key="1">
    <source>
        <dbReference type="SAM" id="Phobius"/>
    </source>
</evidence>
<dbReference type="EMBL" id="BAABJW010000001">
    <property type="protein sequence ID" value="GAA4801750.1"/>
    <property type="molecule type" value="Genomic_DNA"/>
</dbReference>
<keyword evidence="1" id="KW-1133">Transmembrane helix</keyword>
<feature type="transmembrane region" description="Helical" evidence="1">
    <location>
        <begin position="43"/>
        <end position="60"/>
    </location>
</feature>
<keyword evidence="3" id="KW-1185">Reference proteome</keyword>
<protein>
    <recommendedName>
        <fullName evidence="4">Cardiolipin synthase N-terminal domain-containing protein</fullName>
    </recommendedName>
</protein>